<reference evidence="1" key="1">
    <citation type="thesis" date="2020" institute="Technische Universitat Dresden" country="Dresden, Germany">
        <title>The Agarolytic System of Microbulbifer elongatus PORT2, Isolated from Batu Karas, Pangandaran West Java Indonesia.</title>
        <authorList>
            <person name="Anggraeni S.R."/>
        </authorList>
    </citation>
    <scope>NUCLEOTIDE SEQUENCE</scope>
    <source>
        <strain evidence="1">PORT2</strain>
    </source>
</reference>
<evidence type="ECO:0000313" key="2">
    <source>
        <dbReference type="Proteomes" id="UP001205566"/>
    </source>
</evidence>
<accession>A0ABT1NXC1</accession>
<protein>
    <recommendedName>
        <fullName evidence="3">LTXXQ motif family protein</fullName>
    </recommendedName>
</protein>
<evidence type="ECO:0008006" key="3">
    <source>
        <dbReference type="Google" id="ProtNLM"/>
    </source>
</evidence>
<proteinExistence type="predicted"/>
<organism evidence="1 2">
    <name type="scientific">Microbulbifer elongatus</name>
    <dbReference type="NCBI Taxonomy" id="86173"/>
    <lineage>
        <taxon>Bacteria</taxon>
        <taxon>Pseudomonadati</taxon>
        <taxon>Pseudomonadota</taxon>
        <taxon>Gammaproteobacteria</taxon>
        <taxon>Cellvibrionales</taxon>
        <taxon>Microbulbiferaceae</taxon>
        <taxon>Microbulbifer</taxon>
    </lineage>
</organism>
<dbReference type="Proteomes" id="UP001205566">
    <property type="component" value="Unassembled WGS sequence"/>
</dbReference>
<sequence length="150" mass="17349">MFSDSQNSLWSNLSAAILAILLSTILSFPSHASDSKLGSMDDFWEKYDDIADWITIRLKLTPEQEDKVLPLLEKNFEVQMAIMEEYGIKPDTEVPKLTREQKEEIDAKVIAVRAATRAEVIKVLEKEQLQELKAIQREYHEELRERLAEN</sequence>
<evidence type="ECO:0000313" key="1">
    <source>
        <dbReference type="EMBL" id="MCQ3828533.1"/>
    </source>
</evidence>
<name>A0ABT1NXC1_9GAMM</name>
<dbReference type="EMBL" id="JACASI010000012">
    <property type="protein sequence ID" value="MCQ3828533.1"/>
    <property type="molecule type" value="Genomic_DNA"/>
</dbReference>
<gene>
    <name evidence="1" type="ORF">HXX02_03680</name>
</gene>
<dbReference type="RefSeq" id="WP_255873368.1">
    <property type="nucleotide sequence ID" value="NZ_JACASI010000012.1"/>
</dbReference>
<keyword evidence="2" id="KW-1185">Reference proteome</keyword>
<comment type="caution">
    <text evidence="1">The sequence shown here is derived from an EMBL/GenBank/DDBJ whole genome shotgun (WGS) entry which is preliminary data.</text>
</comment>